<keyword evidence="5 7" id="KW-1133">Transmembrane helix</keyword>
<dbReference type="PROSITE" id="PS00211">
    <property type="entry name" value="ABC_TRANSPORTER_1"/>
    <property type="match status" value="1"/>
</dbReference>
<dbReference type="PROSITE" id="PS50929">
    <property type="entry name" value="ABC_TM1F"/>
    <property type="match status" value="1"/>
</dbReference>
<sequence>MKSTSQLLTNQKTLTILMIFLTVIESLGRVASSLTLAPLTDQLISKNLHGVVFWLLSTIGIWGVTLTVNYGNSLLKAQIIRKVTNQLRVDIANGLNTVPISEYKKVNHNEYVSWLTNDVNMIDQNGLEAFFSLLSSATTLLFAITSLAFYHYSLALAAIILGLLTMTIPQFFSKVMTHETNRLATANSSFLGKADDIIGGFSVFFSHNLGNTLTNKLATASDHQGKEKLLYAKNVGLVNLLISGVNVGAQMLVMTLTCLLVIGGYFSVGVISASGSLAGTVFNNLAGMIQSIFQMKSVAVLLDKDIQATKIKTVSEDDSFNHALTVDHLSFGYEGKPVIKDISYNFEKGGKYAVVGKSGAGKSTLINLISGRLRDYGGTIQVDGDELKSMPATLLNAKIELVDQKSYIFNESIEENITLGHAKSQALLSNVVSFLGIDKFTNLATKIHEHGSNLSGGQRQKLALARALAFHKPILIVDEVTAGIDSENAQEIEDALLAEKDLTVIMITHNLTEKTRAQLTDTLELA</sequence>
<keyword evidence="2 7" id="KW-0812">Transmembrane</keyword>
<keyword evidence="6 7" id="KW-0472">Membrane</keyword>
<dbReference type="PANTHER" id="PTHR43394:SF1">
    <property type="entry name" value="ATP-BINDING CASSETTE SUB-FAMILY B MEMBER 10, MITOCHONDRIAL"/>
    <property type="match status" value="1"/>
</dbReference>
<protein>
    <submittedName>
        <fullName evidence="10">Multidrug ABC superfamily ATP binding cassette transporter, ATPase and permease protein</fullName>
    </submittedName>
</protein>
<dbReference type="InterPro" id="IPR003439">
    <property type="entry name" value="ABC_transporter-like_ATP-bd"/>
</dbReference>
<dbReference type="SUPFAM" id="SSF52540">
    <property type="entry name" value="P-loop containing nucleoside triphosphate hydrolases"/>
    <property type="match status" value="1"/>
</dbReference>
<evidence type="ECO:0000259" key="9">
    <source>
        <dbReference type="PROSITE" id="PS50929"/>
    </source>
</evidence>
<evidence type="ECO:0000256" key="3">
    <source>
        <dbReference type="ARBA" id="ARBA00022741"/>
    </source>
</evidence>
<evidence type="ECO:0000256" key="5">
    <source>
        <dbReference type="ARBA" id="ARBA00022989"/>
    </source>
</evidence>
<evidence type="ECO:0000256" key="4">
    <source>
        <dbReference type="ARBA" id="ARBA00022840"/>
    </source>
</evidence>
<evidence type="ECO:0000256" key="2">
    <source>
        <dbReference type="ARBA" id="ARBA00022692"/>
    </source>
</evidence>
<evidence type="ECO:0000259" key="8">
    <source>
        <dbReference type="PROSITE" id="PS50893"/>
    </source>
</evidence>
<comment type="subcellular location">
    <subcellularLocation>
        <location evidence="1">Cell membrane</location>
        <topology evidence="1">Multi-pass membrane protein</topology>
    </subcellularLocation>
</comment>
<organism evidence="10 11">
    <name type="scientific">Lacticaseibacillus paracasei NRIC 0644</name>
    <dbReference type="NCBI Taxonomy" id="1435038"/>
    <lineage>
        <taxon>Bacteria</taxon>
        <taxon>Bacillati</taxon>
        <taxon>Bacillota</taxon>
        <taxon>Bacilli</taxon>
        <taxon>Lactobacillales</taxon>
        <taxon>Lactobacillaceae</taxon>
        <taxon>Lacticaseibacillus</taxon>
    </lineage>
</organism>
<dbReference type="SUPFAM" id="SSF90123">
    <property type="entry name" value="ABC transporter transmembrane region"/>
    <property type="match status" value="1"/>
</dbReference>
<evidence type="ECO:0000256" key="1">
    <source>
        <dbReference type="ARBA" id="ARBA00004651"/>
    </source>
</evidence>
<dbReference type="InterPro" id="IPR039421">
    <property type="entry name" value="Type_1_exporter"/>
</dbReference>
<comment type="caution">
    <text evidence="10">The sequence shown here is derived from an EMBL/GenBank/DDBJ whole genome shotgun (WGS) entry which is preliminary data.</text>
</comment>
<feature type="transmembrane region" description="Helical" evidence="7">
    <location>
        <begin position="129"/>
        <end position="148"/>
    </location>
</feature>
<evidence type="ECO:0000256" key="6">
    <source>
        <dbReference type="ARBA" id="ARBA00023136"/>
    </source>
</evidence>
<dbReference type="Pfam" id="PF00005">
    <property type="entry name" value="ABC_tran"/>
    <property type="match status" value="1"/>
</dbReference>
<dbReference type="PROSITE" id="PS50893">
    <property type="entry name" value="ABC_TRANSPORTER_2"/>
    <property type="match status" value="1"/>
</dbReference>
<dbReference type="Gene3D" id="1.20.1560.10">
    <property type="entry name" value="ABC transporter type 1, transmembrane domain"/>
    <property type="match status" value="1"/>
</dbReference>
<dbReference type="CDD" id="cd03228">
    <property type="entry name" value="ABCC_MRP_Like"/>
    <property type="match status" value="1"/>
</dbReference>
<feature type="transmembrane region" description="Helical" evidence="7">
    <location>
        <begin position="236"/>
        <end position="262"/>
    </location>
</feature>
<proteinExistence type="predicted"/>
<accession>A0A0C9QBQ9</accession>
<dbReference type="SMART" id="SM00382">
    <property type="entry name" value="AAA"/>
    <property type="match status" value="1"/>
</dbReference>
<feature type="transmembrane region" description="Helical" evidence="7">
    <location>
        <begin position="12"/>
        <end position="31"/>
    </location>
</feature>
<feature type="domain" description="ABC transporter" evidence="8">
    <location>
        <begin position="324"/>
        <end position="525"/>
    </location>
</feature>
<feature type="domain" description="ABC transmembrane type-1" evidence="9">
    <location>
        <begin position="16"/>
        <end position="297"/>
    </location>
</feature>
<dbReference type="GO" id="GO:0015421">
    <property type="term" value="F:ABC-type oligopeptide transporter activity"/>
    <property type="evidence" value="ECO:0007669"/>
    <property type="project" value="TreeGrafter"/>
</dbReference>
<dbReference type="InterPro" id="IPR036640">
    <property type="entry name" value="ABC1_TM_sf"/>
</dbReference>
<keyword evidence="3" id="KW-0547">Nucleotide-binding</keyword>
<dbReference type="InterPro" id="IPR017871">
    <property type="entry name" value="ABC_transporter-like_CS"/>
</dbReference>
<dbReference type="AlphaFoldDB" id="A0A0C9QBQ9"/>
<gene>
    <name evidence="10" type="ORF">LC0644_1796</name>
</gene>
<dbReference type="RefSeq" id="WP_045625352.1">
    <property type="nucleotide sequence ID" value="NZ_BAYM01000100.1"/>
</dbReference>
<dbReference type="Proteomes" id="UP000032552">
    <property type="component" value="Unassembled WGS sequence"/>
</dbReference>
<dbReference type="PANTHER" id="PTHR43394">
    <property type="entry name" value="ATP-DEPENDENT PERMEASE MDL1, MITOCHONDRIAL"/>
    <property type="match status" value="1"/>
</dbReference>
<name>A0A0C9QBQ9_LACPA</name>
<dbReference type="InterPro" id="IPR011527">
    <property type="entry name" value="ABC1_TM_dom"/>
</dbReference>
<reference evidence="11" key="1">
    <citation type="submission" date="2014-05" db="EMBL/GenBank/DDBJ databases">
        <title>Whole genome sequencing of Lactobacillus casei NRIC0644.</title>
        <authorList>
            <person name="Atarashi H."/>
            <person name="Yoshida Y."/>
            <person name="Fujimura S."/>
            <person name="Tanaka N."/>
            <person name="Shiwa Y."/>
            <person name="Yoshikawa H."/>
            <person name="Okada S."/>
            <person name="Nakagawa J."/>
        </authorList>
    </citation>
    <scope>NUCLEOTIDE SEQUENCE [LARGE SCALE GENOMIC DNA]</scope>
    <source>
        <strain evidence="11">NRIC0644</strain>
    </source>
</reference>
<dbReference type="Gene3D" id="3.40.50.300">
    <property type="entry name" value="P-loop containing nucleotide triphosphate hydrolases"/>
    <property type="match status" value="1"/>
</dbReference>
<evidence type="ECO:0000313" key="11">
    <source>
        <dbReference type="Proteomes" id="UP000032552"/>
    </source>
</evidence>
<dbReference type="GO" id="GO:0005524">
    <property type="term" value="F:ATP binding"/>
    <property type="evidence" value="ECO:0007669"/>
    <property type="project" value="UniProtKB-KW"/>
</dbReference>
<dbReference type="EMBL" id="BAYM01000100">
    <property type="protein sequence ID" value="GAN37207.1"/>
    <property type="molecule type" value="Genomic_DNA"/>
</dbReference>
<feature type="transmembrane region" description="Helical" evidence="7">
    <location>
        <begin position="154"/>
        <end position="172"/>
    </location>
</feature>
<dbReference type="GO" id="GO:0005886">
    <property type="term" value="C:plasma membrane"/>
    <property type="evidence" value="ECO:0007669"/>
    <property type="project" value="UniProtKB-SubCell"/>
</dbReference>
<keyword evidence="4" id="KW-0067">ATP-binding</keyword>
<feature type="transmembrane region" description="Helical" evidence="7">
    <location>
        <begin position="51"/>
        <end position="72"/>
    </location>
</feature>
<evidence type="ECO:0000313" key="10">
    <source>
        <dbReference type="EMBL" id="GAN37207.1"/>
    </source>
</evidence>
<dbReference type="GO" id="GO:0016887">
    <property type="term" value="F:ATP hydrolysis activity"/>
    <property type="evidence" value="ECO:0007669"/>
    <property type="project" value="InterPro"/>
</dbReference>
<dbReference type="Pfam" id="PF00664">
    <property type="entry name" value="ABC_membrane"/>
    <property type="match status" value="1"/>
</dbReference>
<dbReference type="InterPro" id="IPR027417">
    <property type="entry name" value="P-loop_NTPase"/>
</dbReference>
<feature type="transmembrane region" description="Helical" evidence="7">
    <location>
        <begin position="268"/>
        <end position="286"/>
    </location>
</feature>
<dbReference type="InterPro" id="IPR003593">
    <property type="entry name" value="AAA+_ATPase"/>
</dbReference>
<evidence type="ECO:0000256" key="7">
    <source>
        <dbReference type="SAM" id="Phobius"/>
    </source>
</evidence>